<dbReference type="EMBL" id="JAGKQM010000322">
    <property type="protein sequence ID" value="KAH0854677.1"/>
    <property type="molecule type" value="Genomic_DNA"/>
</dbReference>
<reference evidence="2 3" key="1">
    <citation type="submission" date="2021-05" db="EMBL/GenBank/DDBJ databases">
        <title>Genome Assembly of Synthetic Allotetraploid Brassica napus Reveals Homoeologous Exchanges between Subgenomes.</title>
        <authorList>
            <person name="Davis J.T."/>
        </authorList>
    </citation>
    <scope>NUCLEOTIDE SEQUENCE [LARGE SCALE GENOMIC DNA]</scope>
    <source>
        <strain evidence="3">cv. Da-Ae</strain>
        <tissue evidence="2">Seedling</tissue>
    </source>
</reference>
<dbReference type="Proteomes" id="UP000824890">
    <property type="component" value="Unassembled WGS sequence"/>
</dbReference>
<feature type="compositionally biased region" description="Basic and acidic residues" evidence="1">
    <location>
        <begin position="195"/>
        <end position="211"/>
    </location>
</feature>
<gene>
    <name evidence="2" type="ORF">HID58_057788</name>
</gene>
<dbReference type="PANTHER" id="PTHR31286">
    <property type="entry name" value="GLYCINE-RICH CELL WALL STRUCTURAL PROTEIN 1.8-LIKE"/>
    <property type="match status" value="1"/>
</dbReference>
<feature type="region of interest" description="Disordered" evidence="1">
    <location>
        <begin position="195"/>
        <end position="215"/>
    </location>
</feature>
<evidence type="ECO:0008006" key="4">
    <source>
        <dbReference type="Google" id="ProtNLM"/>
    </source>
</evidence>
<accession>A0ABQ7XFF3</accession>
<evidence type="ECO:0000256" key="1">
    <source>
        <dbReference type="SAM" id="MobiDB-lite"/>
    </source>
</evidence>
<organism evidence="2 3">
    <name type="scientific">Brassica napus</name>
    <name type="common">Rape</name>
    <dbReference type="NCBI Taxonomy" id="3708"/>
    <lineage>
        <taxon>Eukaryota</taxon>
        <taxon>Viridiplantae</taxon>
        <taxon>Streptophyta</taxon>
        <taxon>Embryophyta</taxon>
        <taxon>Tracheophyta</taxon>
        <taxon>Spermatophyta</taxon>
        <taxon>Magnoliopsida</taxon>
        <taxon>eudicotyledons</taxon>
        <taxon>Gunneridae</taxon>
        <taxon>Pentapetalae</taxon>
        <taxon>rosids</taxon>
        <taxon>malvids</taxon>
        <taxon>Brassicales</taxon>
        <taxon>Brassicaceae</taxon>
        <taxon>Brassiceae</taxon>
        <taxon>Brassica</taxon>
    </lineage>
</organism>
<name>A0ABQ7XFF3_BRANA</name>
<evidence type="ECO:0000313" key="3">
    <source>
        <dbReference type="Proteomes" id="UP000824890"/>
    </source>
</evidence>
<proteinExistence type="predicted"/>
<dbReference type="PANTHER" id="PTHR31286:SF148">
    <property type="entry name" value="DUF4283 DOMAIN-CONTAINING PROTEIN"/>
    <property type="match status" value="1"/>
</dbReference>
<feature type="region of interest" description="Disordered" evidence="1">
    <location>
        <begin position="1"/>
        <end position="23"/>
    </location>
</feature>
<dbReference type="InterPro" id="IPR040256">
    <property type="entry name" value="At4g02000-like"/>
</dbReference>
<protein>
    <recommendedName>
        <fullName evidence="4">DUF4283 domain-containing protein</fullName>
    </recommendedName>
</protein>
<keyword evidence="3" id="KW-1185">Reference proteome</keyword>
<comment type="caution">
    <text evidence="2">The sequence shown here is derived from an EMBL/GenBank/DDBJ whole genome shotgun (WGS) entry which is preliminary data.</text>
</comment>
<sequence length="337" mass="36953">MVSPDLVESAAPSPWKSPLVASSDVPRPAYEVSNGVAALDIPEEVFASLVPLWKAFVVGYFIGEAPHVGLYKTTVLFRIENDALRQKFLSWRYWHVAVVPLAGLKCLSSPVGKFVKLHPFTELCSRLDVAQMLLEVNLHEPLVESVTFTNQECYKVEVGVSFPWFPTRCNICSNWGHKGPECNTKQVVILSKSTENKTRENEIGENEKVEGELEGDNEVSLDLGKDAGKNGNSGSGIAFVGALLAELETLPAPILQNEVGTVQSASNEEGVGKRAGKEIATEEQPEWNDVPYRNRPSLDEPEVTKVSFDVASGTISPSRFKVLETLNEEEEGLVVLE</sequence>
<evidence type="ECO:0000313" key="2">
    <source>
        <dbReference type="EMBL" id="KAH0854677.1"/>
    </source>
</evidence>